<dbReference type="GO" id="GO:0003743">
    <property type="term" value="F:translation initiation factor activity"/>
    <property type="evidence" value="ECO:0007669"/>
    <property type="project" value="TreeGrafter"/>
</dbReference>
<comment type="caution">
    <text evidence="3">The sequence shown here is derived from an EMBL/GenBank/DDBJ whole genome shotgun (WGS) entry which is preliminary data.</text>
</comment>
<organism evidence="3 4">
    <name type="scientific">Cymbomonas tetramitiformis</name>
    <dbReference type="NCBI Taxonomy" id="36881"/>
    <lineage>
        <taxon>Eukaryota</taxon>
        <taxon>Viridiplantae</taxon>
        <taxon>Chlorophyta</taxon>
        <taxon>Pyramimonadophyceae</taxon>
        <taxon>Pyramimonadales</taxon>
        <taxon>Pyramimonadaceae</taxon>
        <taxon>Cymbomonas</taxon>
    </lineage>
</organism>
<keyword evidence="4" id="KW-1185">Reference proteome</keyword>
<dbReference type="SMART" id="SM00515">
    <property type="entry name" value="eIF5C"/>
    <property type="match status" value="1"/>
</dbReference>
<dbReference type="SUPFAM" id="SSF48371">
    <property type="entry name" value="ARM repeat"/>
    <property type="match status" value="1"/>
</dbReference>
<dbReference type="GO" id="GO:0031369">
    <property type="term" value="F:translation initiation factor binding"/>
    <property type="evidence" value="ECO:0007669"/>
    <property type="project" value="TreeGrafter"/>
</dbReference>
<sequence length="1486" mass="163024">MGIQGLKSQLEKHGQPKVETLCVKPDGEIPTRRGPNVAVIDGLSLEQLMYEKIGADADYKKGLALHSRLYDETTSFIQALQGTGLECTVVLDSGSTPEDIPTMMDKHYRTMDRGTTPGPTGYLVFLQALVDLEVNILHGLTGAKPLILAHCLQRSEEVFALLTRDSDYFIYGVQRIAFIDDVANDALSVTFHVYDCNDTWLKWRQQKAGGYHAVSPKHRAQVAVLMGKDAPASQQGGAVAAVPSPVVAAELVMLQPIADDLELDFFQVDLGMKKFSAEDLEKFTAQVASIMEETAQAAQVDEDALCVSPKTLPWVQPVIAQRLQKQVVPREVMSWAICGFGICAVYKEEWGFLHHLQTQAAANLFTEAGKRPIYESSAADEIGVLLGLKEGSETPPAWFDPAVHTAAAKVVDTPGQAAMPKKFPNCLRSFCEVLMGSIMLEDDPEYTKHARGALLPGIEMKPLAVGTVDKMMSAADKVMSVDVGSSLSVSDWNEIDHKEVVAKTKAGASYRTMLEIQPWEPSSGASLDEEKAFAWFYVQRRDIDLYKKLAKQCFEKRYKEVSDDKALAKEVGLVLLPPSASLAPPFNPPDPPMRHWTRGAAAGGFCENGDDEGGVAQHSKDSIEEDLLKLKGEGKHTLQWLKAVEKSTPQDMLFLRRAALDGGPSSIEWKVSKACWAALGDHPKRTAFEDMYQCTNKVVQSSQGGKPMRHKHQEELLEMVDDHLQKMSSGSKLPLHMILSTPTGSGKTFSAILLHLKVLRELHPDTVLVYSVPTKQVLKRVGQECEAHNLVYWTAAKDGQLHQVRRPYSIRTRKPPKGAETGQSGTMKEQLDATSLNGRDLRDRGHGKPGIIIADIHSTAAILEVTKSELPTSTFSARNVVLYFDEPNMGIHQDPDILEVVQRIVGQLPMTAILASATLPSWSRLEGWWKSCPMAATRTVISQPPFDLPMSTLSLFDANATHLRPLNPLALFKSHAEFCALTAHNERLRILLLRHFTARQGNDLLGVTEEKPEWLALQSNVRTLRETLEPQLRHLTQAQFNQLRTKWASSASGGAPTAAPRIQDCLSKTGVTMVATLDARRVALELAGYGDQEKWAEEVHKVKGKCRAGARFDKKASKEKERTRKDDEDAGPGDGDAPSGGVELRKGVHVTAEEVNQCDDDTLVMLTKGIAFACSAGAEAIVKRLYQQALLHIPEKATVSKLPPIHTLVVDYSSVYGTDCNAVDTIILMEDLGEKLTWEDHQQFLGRLRRDGKAIYLSLQTLRKAVIGTSSPMELEPYGAGASAVGREGTPSTTGDGPFARVQTELLEALSQKLEPTKMAQELNAARKELGLAAGDMASHVFVALLALALPAPAKCSDKHTSLFASNASDKERMKVVQIKLQKYGAVVSAFAKSTADQAKVMKGFADMCGERGAYAGKGGARLLPIVMHTLKVAYDEDVLTEEGIFAWAQAAKKQEEDDKFLKTATPFITWLQEAEDDDEEEEDED</sequence>
<name>A0AAE0GN18_9CHLO</name>
<dbReference type="Gene3D" id="3.40.50.300">
    <property type="entry name" value="P-loop containing nucleotide triphosphate hydrolases"/>
    <property type="match status" value="1"/>
</dbReference>
<evidence type="ECO:0000256" key="1">
    <source>
        <dbReference type="SAM" id="MobiDB-lite"/>
    </source>
</evidence>
<gene>
    <name evidence="3" type="ORF">CYMTET_10981</name>
</gene>
<feature type="compositionally biased region" description="Basic and acidic residues" evidence="1">
    <location>
        <begin position="1112"/>
        <end position="1127"/>
    </location>
</feature>
<dbReference type="PROSITE" id="PS51363">
    <property type="entry name" value="W2"/>
    <property type="match status" value="1"/>
</dbReference>
<dbReference type="Gene3D" id="1.25.40.180">
    <property type="match status" value="1"/>
</dbReference>
<dbReference type="GO" id="GO:0005085">
    <property type="term" value="F:guanyl-nucleotide exchange factor activity"/>
    <property type="evidence" value="ECO:0007669"/>
    <property type="project" value="TreeGrafter"/>
</dbReference>
<dbReference type="InterPro" id="IPR051956">
    <property type="entry name" value="eIF2B_epsilon"/>
</dbReference>
<reference evidence="3 4" key="1">
    <citation type="journal article" date="2015" name="Genome Biol. Evol.">
        <title>Comparative Genomics of a Bacterivorous Green Alga Reveals Evolutionary Causalities and Consequences of Phago-Mixotrophic Mode of Nutrition.</title>
        <authorList>
            <person name="Burns J.A."/>
            <person name="Paasch A."/>
            <person name="Narechania A."/>
            <person name="Kim E."/>
        </authorList>
    </citation>
    <scope>NUCLEOTIDE SEQUENCE [LARGE SCALE GENOMIC DNA]</scope>
    <source>
        <strain evidence="3 4">PLY_AMNH</strain>
    </source>
</reference>
<dbReference type="SUPFAM" id="SSF52540">
    <property type="entry name" value="P-loop containing nucleoside triphosphate hydrolases"/>
    <property type="match status" value="1"/>
</dbReference>
<feature type="region of interest" description="Disordered" evidence="1">
    <location>
        <begin position="1112"/>
        <end position="1142"/>
    </location>
</feature>
<feature type="domain" description="W2" evidence="2">
    <location>
        <begin position="1292"/>
        <end position="1482"/>
    </location>
</feature>
<dbReference type="EMBL" id="LGRX02003952">
    <property type="protein sequence ID" value="KAK3281215.1"/>
    <property type="molecule type" value="Genomic_DNA"/>
</dbReference>
<dbReference type="Pfam" id="PF02020">
    <property type="entry name" value="W2"/>
    <property type="match status" value="1"/>
</dbReference>
<protein>
    <recommendedName>
        <fullName evidence="2">W2 domain-containing protein</fullName>
    </recommendedName>
</protein>
<dbReference type="PANTHER" id="PTHR45887:SF1">
    <property type="entry name" value="TRANSLATION INITIATION FACTOR EIF-2B SUBUNIT EPSILON"/>
    <property type="match status" value="1"/>
</dbReference>
<dbReference type="InterPro" id="IPR003307">
    <property type="entry name" value="W2_domain"/>
</dbReference>
<evidence type="ECO:0000313" key="3">
    <source>
        <dbReference type="EMBL" id="KAK3281215.1"/>
    </source>
</evidence>
<evidence type="ECO:0000259" key="2">
    <source>
        <dbReference type="PROSITE" id="PS51363"/>
    </source>
</evidence>
<evidence type="ECO:0000313" key="4">
    <source>
        <dbReference type="Proteomes" id="UP001190700"/>
    </source>
</evidence>
<dbReference type="Proteomes" id="UP001190700">
    <property type="component" value="Unassembled WGS sequence"/>
</dbReference>
<dbReference type="GO" id="GO:0005851">
    <property type="term" value="C:eukaryotic translation initiation factor 2B complex"/>
    <property type="evidence" value="ECO:0007669"/>
    <property type="project" value="TreeGrafter"/>
</dbReference>
<accession>A0AAE0GN18</accession>
<proteinExistence type="predicted"/>
<feature type="compositionally biased region" description="Polar residues" evidence="1">
    <location>
        <begin position="821"/>
        <end position="837"/>
    </location>
</feature>
<feature type="region of interest" description="Disordered" evidence="1">
    <location>
        <begin position="810"/>
        <end position="844"/>
    </location>
</feature>
<dbReference type="InterPro" id="IPR016024">
    <property type="entry name" value="ARM-type_fold"/>
</dbReference>
<dbReference type="PANTHER" id="PTHR45887">
    <property type="entry name" value="TRANSLATION INITIATION FACTOR EIF-2B SUBUNIT EPSILON"/>
    <property type="match status" value="1"/>
</dbReference>
<dbReference type="InterPro" id="IPR027417">
    <property type="entry name" value="P-loop_NTPase"/>
</dbReference>